<evidence type="ECO:0000256" key="4">
    <source>
        <dbReference type="ARBA" id="ARBA00023143"/>
    </source>
</evidence>
<evidence type="ECO:0000259" key="9">
    <source>
        <dbReference type="Pfam" id="PF22692"/>
    </source>
</evidence>
<evidence type="ECO:0000259" key="8">
    <source>
        <dbReference type="Pfam" id="PF07559"/>
    </source>
</evidence>
<dbReference type="InterPro" id="IPR001444">
    <property type="entry name" value="Flag_bb_rod_N"/>
</dbReference>
<evidence type="ECO:0000259" key="6">
    <source>
        <dbReference type="Pfam" id="PF00460"/>
    </source>
</evidence>
<dbReference type="Pfam" id="PF06429">
    <property type="entry name" value="Flg_bbr_C"/>
    <property type="match status" value="1"/>
</dbReference>
<dbReference type="NCBIfam" id="TIGR03506">
    <property type="entry name" value="FlgEFG_subfam"/>
    <property type="match status" value="2"/>
</dbReference>
<evidence type="ECO:0000313" key="11">
    <source>
        <dbReference type="Proteomes" id="UP000049855"/>
    </source>
</evidence>
<evidence type="ECO:0000313" key="10">
    <source>
        <dbReference type="EMBL" id="CQR71976.1"/>
    </source>
</evidence>
<dbReference type="InterPro" id="IPR010930">
    <property type="entry name" value="Flg_bb/hook_C_dom"/>
</dbReference>
<keyword evidence="10" id="KW-0966">Cell projection</keyword>
<evidence type="ECO:0000256" key="1">
    <source>
        <dbReference type="ARBA" id="ARBA00004117"/>
    </source>
</evidence>
<comment type="function">
    <text evidence="5">A flexible structure which links the flagellar filament to the drive apparatus in the basal body.</text>
</comment>
<comment type="similarity">
    <text evidence="2 5">Belongs to the flagella basal body rod proteins family.</text>
</comment>
<dbReference type="GO" id="GO:0044780">
    <property type="term" value="P:bacterial-type flagellum assembly"/>
    <property type="evidence" value="ECO:0007669"/>
    <property type="project" value="InterPro"/>
</dbReference>
<feature type="domain" description="Flagellar basal body rod protein N-terminal" evidence="6">
    <location>
        <begin position="7"/>
        <end position="37"/>
    </location>
</feature>
<feature type="domain" description="Flagellar hook protein FlgE D2" evidence="8">
    <location>
        <begin position="210"/>
        <end position="280"/>
    </location>
</feature>
<name>A0A0U1KX82_9FIRM</name>
<dbReference type="RefSeq" id="WP_021166488.1">
    <property type="nucleotide sequence ID" value="NZ_CTRP01000007.1"/>
</dbReference>
<evidence type="ECO:0000259" key="7">
    <source>
        <dbReference type="Pfam" id="PF06429"/>
    </source>
</evidence>
<evidence type="ECO:0000256" key="5">
    <source>
        <dbReference type="RuleBase" id="RU362116"/>
    </source>
</evidence>
<dbReference type="Gene3D" id="2.60.98.20">
    <property type="entry name" value="Flagellar hook protein FlgE"/>
    <property type="match status" value="1"/>
</dbReference>
<keyword evidence="4 5" id="KW-0975">Bacterial flagellum</keyword>
<dbReference type="InterPro" id="IPR053967">
    <property type="entry name" value="LlgE_F_G-like_D1"/>
</dbReference>
<feature type="domain" description="Flagellar hook protein FlgE/F/G-like D1" evidence="9">
    <location>
        <begin position="97"/>
        <end position="138"/>
    </location>
</feature>
<dbReference type="Proteomes" id="UP000049855">
    <property type="component" value="Unassembled WGS sequence"/>
</dbReference>
<keyword evidence="10" id="KW-0282">Flagellum</keyword>
<evidence type="ECO:0000256" key="2">
    <source>
        <dbReference type="ARBA" id="ARBA00009677"/>
    </source>
</evidence>
<dbReference type="InterPro" id="IPR011491">
    <property type="entry name" value="FlgE_D2"/>
</dbReference>
<dbReference type="GO" id="GO:0005198">
    <property type="term" value="F:structural molecule activity"/>
    <property type="evidence" value="ECO:0007669"/>
    <property type="project" value="InterPro"/>
</dbReference>
<keyword evidence="11" id="KW-1185">Reference proteome</keyword>
<organism evidence="10 11">
    <name type="scientific">Sporomusa ovata</name>
    <dbReference type="NCBI Taxonomy" id="2378"/>
    <lineage>
        <taxon>Bacteria</taxon>
        <taxon>Bacillati</taxon>
        <taxon>Bacillota</taxon>
        <taxon>Negativicutes</taxon>
        <taxon>Selenomonadales</taxon>
        <taxon>Sporomusaceae</taxon>
        <taxon>Sporomusa</taxon>
    </lineage>
</organism>
<dbReference type="InterPro" id="IPR002371">
    <property type="entry name" value="FlgK"/>
</dbReference>
<dbReference type="GO" id="GO:0009425">
    <property type="term" value="C:bacterial-type flagellum basal body"/>
    <property type="evidence" value="ECO:0007669"/>
    <property type="project" value="UniProtKB-SubCell"/>
</dbReference>
<proteinExistence type="inferred from homology"/>
<dbReference type="PANTHER" id="PTHR30435">
    <property type="entry name" value="FLAGELLAR PROTEIN"/>
    <property type="match status" value="1"/>
</dbReference>
<dbReference type="AlphaFoldDB" id="A0A0U1KX82"/>
<dbReference type="PROSITE" id="PS00588">
    <property type="entry name" value="FLAGELLA_BB_ROD"/>
    <property type="match status" value="1"/>
</dbReference>
<dbReference type="Pfam" id="PF00460">
    <property type="entry name" value="Flg_bb_rod"/>
    <property type="match status" value="1"/>
</dbReference>
<dbReference type="GO" id="GO:0005829">
    <property type="term" value="C:cytosol"/>
    <property type="evidence" value="ECO:0007669"/>
    <property type="project" value="TreeGrafter"/>
</dbReference>
<dbReference type="Pfam" id="PF07559">
    <property type="entry name" value="FlgE_D2"/>
    <property type="match status" value="1"/>
</dbReference>
<dbReference type="GO" id="GO:0009424">
    <property type="term" value="C:bacterial-type flagellum hook"/>
    <property type="evidence" value="ECO:0007669"/>
    <property type="project" value="InterPro"/>
</dbReference>
<dbReference type="InterPro" id="IPR020013">
    <property type="entry name" value="Flagellar_FlgE/F/G"/>
</dbReference>
<keyword evidence="10" id="KW-0969">Cilium</keyword>
<gene>
    <name evidence="10" type="ORF">SpAn4DRAFT_5217</name>
</gene>
<dbReference type="PRINTS" id="PR01005">
    <property type="entry name" value="FLGHOOKAP1"/>
</dbReference>
<reference evidence="11" key="1">
    <citation type="submission" date="2015-03" db="EMBL/GenBank/DDBJ databases">
        <authorList>
            <person name="Nijsse Bart"/>
        </authorList>
    </citation>
    <scope>NUCLEOTIDE SEQUENCE [LARGE SCALE GENOMIC DNA]</scope>
</reference>
<dbReference type="InterPro" id="IPR019776">
    <property type="entry name" value="Flagellar_basal_body_rod_CS"/>
</dbReference>
<comment type="subcellular location">
    <subcellularLocation>
        <location evidence="1 5">Bacterial flagellum basal body</location>
    </subcellularLocation>
</comment>
<dbReference type="SUPFAM" id="SSF117143">
    <property type="entry name" value="Flagellar hook protein flgE"/>
    <property type="match status" value="1"/>
</dbReference>
<feature type="domain" description="Flagellar basal-body/hook protein C-terminal" evidence="7">
    <location>
        <begin position="592"/>
        <end position="635"/>
    </location>
</feature>
<dbReference type="InterPro" id="IPR037058">
    <property type="entry name" value="Falgellar_hook_FlgE_sf"/>
</dbReference>
<protein>
    <recommendedName>
        <fullName evidence="3 5">Flagellar hook protein FlgE</fullName>
    </recommendedName>
</protein>
<dbReference type="Pfam" id="PF22692">
    <property type="entry name" value="LlgE_F_G_D1"/>
    <property type="match status" value="1"/>
</dbReference>
<evidence type="ECO:0000256" key="3">
    <source>
        <dbReference type="ARBA" id="ARBA00019015"/>
    </source>
</evidence>
<dbReference type="InterPro" id="IPR037925">
    <property type="entry name" value="FlgE/F/G-like"/>
</dbReference>
<sequence>MAIMVALTTAVSGLKSEQTALDVIANNIANVNTTGYKSQSVNFSDILSQTISAATAATGTTGSTNATQVGLGVSVASTNTDMTVGSTSTSSNWTDVALTGSGYFVVQTSSGEYAYTRNGSMSVDSEGNLTIDGYIVCGWEDYTLDEDGNINYITSGAIEPINIYSDSYAGNKYTLTPVASTSSEITGYLSSKADVAEGATGLTSIGDTTDLDFDATTEIKVYDSQGNDYDVTVNMKKCAVEGNITTWYWELDSDDVTISPSSGYIAFDSAGNIVDSATILSATVDDTAGYTASGITASGVTDGDYTVAVTGTSASYTITVYDSSGTSLGSTTSTDGSGSVSLSTGGMFNFTKPTSLSTGTTTISVASDAVTCSDANYEYSDISVASAPEGSYSVTTTGTSGSYTTTLTYSDGTNTYTFASTSSKTDGSATFDLSTDSTGTATGLTGTITLSAPSNLEAGTTDFTVNSTTYSFDTTSTVTITTPSDAGTDDITLALDFSELTTKSLSSSSLSDDTDGYTSGTPSSYSISNDGTIYCTYSNGETLSVGQIALAVFTNPQGLTKSGDNLYSTSLSSGDCTYVVAGTGGSGTMTGNALELSNVDLASEFSDMMISQRAYQANSKVISTADEMVQSLINMVG</sequence>
<dbReference type="EMBL" id="CTRP01000007">
    <property type="protein sequence ID" value="CQR71976.1"/>
    <property type="molecule type" value="Genomic_DNA"/>
</dbReference>
<dbReference type="GO" id="GO:0071978">
    <property type="term" value="P:bacterial-type flagellum-dependent swarming motility"/>
    <property type="evidence" value="ECO:0007669"/>
    <property type="project" value="TreeGrafter"/>
</dbReference>
<dbReference type="PANTHER" id="PTHR30435:SF1">
    <property type="entry name" value="FLAGELLAR HOOK PROTEIN FLGE"/>
    <property type="match status" value="1"/>
</dbReference>
<accession>A0A0U1KX82</accession>